<dbReference type="OrthoDB" id="5150738at2759"/>
<gene>
    <name evidence="1" type="ORF">BT63DRAFT_480344</name>
</gene>
<name>A0A6A6U6T2_9PEZI</name>
<proteinExistence type="predicted"/>
<accession>A0A6A6U6T2</accession>
<organism evidence="1 2">
    <name type="scientific">Microthyrium microscopicum</name>
    <dbReference type="NCBI Taxonomy" id="703497"/>
    <lineage>
        <taxon>Eukaryota</taxon>
        <taxon>Fungi</taxon>
        <taxon>Dikarya</taxon>
        <taxon>Ascomycota</taxon>
        <taxon>Pezizomycotina</taxon>
        <taxon>Dothideomycetes</taxon>
        <taxon>Dothideomycetes incertae sedis</taxon>
        <taxon>Microthyriales</taxon>
        <taxon>Microthyriaceae</taxon>
        <taxon>Microthyrium</taxon>
    </lineage>
</organism>
<dbReference type="Proteomes" id="UP000799302">
    <property type="component" value="Unassembled WGS sequence"/>
</dbReference>
<protein>
    <submittedName>
        <fullName evidence="1">Uncharacterized protein</fullName>
    </submittedName>
</protein>
<evidence type="ECO:0000313" key="1">
    <source>
        <dbReference type="EMBL" id="KAF2667356.1"/>
    </source>
</evidence>
<dbReference type="AlphaFoldDB" id="A0A6A6U6T2"/>
<evidence type="ECO:0000313" key="2">
    <source>
        <dbReference type="Proteomes" id="UP000799302"/>
    </source>
</evidence>
<reference evidence="1" key="1">
    <citation type="journal article" date="2020" name="Stud. Mycol.">
        <title>101 Dothideomycetes genomes: a test case for predicting lifestyles and emergence of pathogens.</title>
        <authorList>
            <person name="Haridas S."/>
            <person name="Albert R."/>
            <person name="Binder M."/>
            <person name="Bloem J."/>
            <person name="Labutti K."/>
            <person name="Salamov A."/>
            <person name="Andreopoulos B."/>
            <person name="Baker S."/>
            <person name="Barry K."/>
            <person name="Bills G."/>
            <person name="Bluhm B."/>
            <person name="Cannon C."/>
            <person name="Castanera R."/>
            <person name="Culley D."/>
            <person name="Daum C."/>
            <person name="Ezra D."/>
            <person name="Gonzalez J."/>
            <person name="Henrissat B."/>
            <person name="Kuo A."/>
            <person name="Liang C."/>
            <person name="Lipzen A."/>
            <person name="Lutzoni F."/>
            <person name="Magnuson J."/>
            <person name="Mondo S."/>
            <person name="Nolan M."/>
            <person name="Ohm R."/>
            <person name="Pangilinan J."/>
            <person name="Park H.-J."/>
            <person name="Ramirez L."/>
            <person name="Alfaro M."/>
            <person name="Sun H."/>
            <person name="Tritt A."/>
            <person name="Yoshinaga Y."/>
            <person name="Zwiers L.-H."/>
            <person name="Turgeon B."/>
            <person name="Goodwin S."/>
            <person name="Spatafora J."/>
            <person name="Crous P."/>
            <person name="Grigoriev I."/>
        </authorList>
    </citation>
    <scope>NUCLEOTIDE SEQUENCE</scope>
    <source>
        <strain evidence="1">CBS 115976</strain>
    </source>
</reference>
<keyword evidence="2" id="KW-1185">Reference proteome</keyword>
<sequence length="429" mass="47304">MLFAARVQDIMWALYAVTAFTGLASAFPQPLLGNGLTRRANEEKAGLGVELELGKVTIEGKKNIKPEERQSVKGAKIIPLNFKPPPMTNWVLTAEVTADDTLRIYTEAIVDGTKNKVGDHKTSSIGEEVFKYFDAWAPCSKSKCMVQIEGHDNLGPWEVKWPADPPKVETLKFDPQVTTAVPMEGIQKLLADWKTKVPSDKNALVGSPGSNAKELKILRQDDFKSFTKIKPSDVDAEFLGAFTLLTAYATLAHTSNKQDGPKKIIPIMPRTDFVTLYSKYVEPKIKSQLGDKTTLLQIVQKISGQKGDIAKQVFTWTGNDKATKPKENWDGRDADLKSGKLEVQKFLGHLQGDDKGANKLDLVKLMDKTLRNGQIGGLGDKLEQTGTNKVAPLFELRELAPIQGADLGKKLGEFEDKVIAYYAGKFDNN</sequence>
<dbReference type="EMBL" id="MU004237">
    <property type="protein sequence ID" value="KAF2667356.1"/>
    <property type="molecule type" value="Genomic_DNA"/>
</dbReference>